<organism evidence="3 4">
    <name type="scientific">Symbiodinium pilosum</name>
    <name type="common">Dinoflagellate</name>
    <dbReference type="NCBI Taxonomy" id="2952"/>
    <lineage>
        <taxon>Eukaryota</taxon>
        <taxon>Sar</taxon>
        <taxon>Alveolata</taxon>
        <taxon>Dinophyceae</taxon>
        <taxon>Suessiales</taxon>
        <taxon>Symbiodiniaceae</taxon>
        <taxon>Symbiodinium</taxon>
    </lineage>
</organism>
<comment type="caution">
    <text evidence="3">The sequence shown here is derived from an EMBL/GenBank/DDBJ whole genome shotgun (WGS) entry which is preliminary data.</text>
</comment>
<dbReference type="InterPro" id="IPR007214">
    <property type="entry name" value="YbaK/aa-tRNA-synth-assoc-dom"/>
</dbReference>
<accession>A0A812UBL5</accession>
<dbReference type="InterPro" id="IPR040285">
    <property type="entry name" value="ProX/PRXD1"/>
</dbReference>
<dbReference type="EMBL" id="CAJNIZ010037225">
    <property type="protein sequence ID" value="CAE7570171.1"/>
    <property type="molecule type" value="Genomic_DNA"/>
</dbReference>
<dbReference type="OrthoDB" id="424586at2759"/>
<reference evidence="3" key="1">
    <citation type="submission" date="2021-02" db="EMBL/GenBank/DDBJ databases">
        <authorList>
            <person name="Dougan E. K."/>
            <person name="Rhodes N."/>
            <person name="Thang M."/>
            <person name="Chan C."/>
        </authorList>
    </citation>
    <scope>NUCLEOTIDE SEQUENCE</scope>
</reference>
<dbReference type="Gene3D" id="3.90.960.10">
    <property type="entry name" value="YbaK/aminoacyl-tRNA synthetase-associated domain"/>
    <property type="match status" value="1"/>
</dbReference>
<evidence type="ECO:0000259" key="2">
    <source>
        <dbReference type="Pfam" id="PF04073"/>
    </source>
</evidence>
<gene>
    <name evidence="3" type="primary">proX</name>
    <name evidence="3" type="ORF">SPIL2461_LOCUS15350</name>
</gene>
<evidence type="ECO:0000313" key="3">
    <source>
        <dbReference type="EMBL" id="CAE7570171.1"/>
    </source>
</evidence>
<sequence>MDHADDINPDQETPPECWEFLNLHLGCCVERLLSFFLNKYGGCADIPNPVLEIILHAPVYTCEQATQLCPRPEMNGGCAQEMKNLFLKDKKKSFFLVSAAVDTEIKLKELKFAKQASFASTEALREKLKLLPGSVTPFGLLNDESSEVQFYLDPRVVAASEGGGCPTVGFHPNACHATAYMKASDFVEFVEKESSHEVHILNLD</sequence>
<comment type="similarity">
    <text evidence="1">Belongs to the PRORSD1 family.</text>
</comment>
<keyword evidence="4" id="KW-1185">Reference proteome</keyword>
<evidence type="ECO:0000313" key="4">
    <source>
        <dbReference type="Proteomes" id="UP000649617"/>
    </source>
</evidence>
<dbReference type="PANTHER" id="PTHR31423:SF3">
    <property type="entry name" value="PROLYL-TRNA SYNTHETASE ASSOCIATED DOMAIN-CONTAINING PROTEIN 1-RELATED"/>
    <property type="match status" value="1"/>
</dbReference>
<dbReference type="AlphaFoldDB" id="A0A812UBL5"/>
<evidence type="ECO:0000256" key="1">
    <source>
        <dbReference type="ARBA" id="ARBA00010201"/>
    </source>
</evidence>
<dbReference type="InterPro" id="IPR036754">
    <property type="entry name" value="YbaK/aa-tRNA-synt-asso_dom_sf"/>
</dbReference>
<feature type="domain" description="YbaK/aminoacyl-tRNA synthetase-associated" evidence="2">
    <location>
        <begin position="56"/>
        <end position="186"/>
    </location>
</feature>
<name>A0A812UBL5_SYMPI</name>
<proteinExistence type="inferred from homology"/>
<dbReference type="SUPFAM" id="SSF55826">
    <property type="entry name" value="YbaK/ProRS associated domain"/>
    <property type="match status" value="1"/>
</dbReference>
<dbReference type="PANTHER" id="PTHR31423">
    <property type="entry name" value="YBAK DOMAIN-CONTAINING PROTEIN"/>
    <property type="match status" value="1"/>
</dbReference>
<protein>
    <submittedName>
        <fullName evidence="3">ProX protein</fullName>
    </submittedName>
</protein>
<dbReference type="Pfam" id="PF04073">
    <property type="entry name" value="tRNA_edit"/>
    <property type="match status" value="1"/>
</dbReference>
<dbReference type="Proteomes" id="UP000649617">
    <property type="component" value="Unassembled WGS sequence"/>
</dbReference>
<dbReference type="GO" id="GO:0002161">
    <property type="term" value="F:aminoacyl-tRNA deacylase activity"/>
    <property type="evidence" value="ECO:0007669"/>
    <property type="project" value="InterPro"/>
</dbReference>